<dbReference type="SMART" id="SM00464">
    <property type="entry name" value="LON"/>
    <property type="match status" value="1"/>
</dbReference>
<dbReference type="Gene3D" id="2.30.130.40">
    <property type="entry name" value="LON domain-like"/>
    <property type="match status" value="1"/>
</dbReference>
<dbReference type="InterPro" id="IPR015947">
    <property type="entry name" value="PUA-like_sf"/>
</dbReference>
<dbReference type="PROSITE" id="PS51787">
    <property type="entry name" value="LON_N"/>
    <property type="match status" value="1"/>
</dbReference>
<dbReference type="PANTHER" id="PTHR46732">
    <property type="entry name" value="ATP-DEPENDENT PROTEASE LA (LON) DOMAIN PROTEIN"/>
    <property type="match status" value="1"/>
</dbReference>
<dbReference type="Gene3D" id="1.10.4060.10">
    <property type="entry name" value="BPP1347 like domain"/>
    <property type="match status" value="1"/>
</dbReference>
<dbReference type="InterPro" id="IPR003111">
    <property type="entry name" value="Lon_prtase_N"/>
</dbReference>
<organism evidence="2 3">
    <name type="scientific">Chiayiivirga flava</name>
    <dbReference type="NCBI Taxonomy" id="659595"/>
    <lineage>
        <taxon>Bacteria</taxon>
        <taxon>Pseudomonadati</taxon>
        <taxon>Pseudomonadota</taxon>
        <taxon>Gammaproteobacteria</taxon>
        <taxon>Lysobacterales</taxon>
        <taxon>Lysobacteraceae</taxon>
        <taxon>Chiayiivirga</taxon>
    </lineage>
</organism>
<dbReference type="PANTHER" id="PTHR46732:SF8">
    <property type="entry name" value="ATP-DEPENDENT PROTEASE LA (LON) DOMAIN PROTEIN"/>
    <property type="match status" value="1"/>
</dbReference>
<keyword evidence="3" id="KW-1185">Reference proteome</keyword>
<comment type="caution">
    <text evidence="2">The sequence shown here is derived from an EMBL/GenBank/DDBJ whole genome shotgun (WGS) entry which is preliminary data.</text>
</comment>
<reference evidence="2 3" key="1">
    <citation type="submission" date="2020-08" db="EMBL/GenBank/DDBJ databases">
        <title>Genomic Encyclopedia of Type Strains, Phase IV (KMG-IV): sequencing the most valuable type-strain genomes for metagenomic binning, comparative biology and taxonomic classification.</title>
        <authorList>
            <person name="Goeker M."/>
        </authorList>
    </citation>
    <scope>NUCLEOTIDE SEQUENCE [LARGE SCALE GENOMIC DNA]</scope>
    <source>
        <strain evidence="2 3">DSM 24163</strain>
    </source>
</reference>
<evidence type="ECO:0000313" key="2">
    <source>
        <dbReference type="EMBL" id="MBB5207565.1"/>
    </source>
</evidence>
<gene>
    <name evidence="2" type="ORF">HNQ52_001094</name>
</gene>
<dbReference type="EMBL" id="JACHHP010000002">
    <property type="protein sequence ID" value="MBB5207565.1"/>
    <property type="molecule type" value="Genomic_DNA"/>
</dbReference>
<feature type="domain" description="Lon N-terminal" evidence="1">
    <location>
        <begin position="2"/>
        <end position="193"/>
    </location>
</feature>
<dbReference type="AlphaFoldDB" id="A0A7W8D425"/>
<dbReference type="Pfam" id="PF02190">
    <property type="entry name" value="LON_substr_bdg"/>
    <property type="match status" value="1"/>
</dbReference>
<dbReference type="InterPro" id="IPR046336">
    <property type="entry name" value="Lon_prtase_N_sf"/>
</dbReference>
<dbReference type="RefSeq" id="WP_183960109.1">
    <property type="nucleotide sequence ID" value="NZ_JACHHP010000002.1"/>
</dbReference>
<protein>
    <recommendedName>
        <fullName evidence="1">Lon N-terminal domain-containing protein</fullName>
    </recommendedName>
</protein>
<accession>A0A7W8D425</accession>
<name>A0A7W8D425_9GAMM</name>
<evidence type="ECO:0000259" key="1">
    <source>
        <dbReference type="PROSITE" id="PS51787"/>
    </source>
</evidence>
<dbReference type="Proteomes" id="UP000521199">
    <property type="component" value="Unassembled WGS sequence"/>
</dbReference>
<dbReference type="SUPFAM" id="SSF88697">
    <property type="entry name" value="PUA domain-like"/>
    <property type="match status" value="1"/>
</dbReference>
<sequence>MPTELPLFPLRSVLFPGGELRLRVFEARYLDMLRQCGRQGSGFGICMILDGDEVATPETPAAVGTLAEIVDFHADADGLLGLVVRGGQRFRVRRTRVRDNGLIVADVDWLVEPPPQRLRPEHGLLGILLQRLVQRFGGPVAQAEQRLFDDAAWVGFRLAELLPFSGPDRQELLQCEDPNARLDRIVQRLPQLQEA</sequence>
<proteinExistence type="predicted"/>
<evidence type="ECO:0000313" key="3">
    <source>
        <dbReference type="Proteomes" id="UP000521199"/>
    </source>
</evidence>